<reference evidence="1" key="1">
    <citation type="submission" date="2023-10" db="EMBL/GenBank/DDBJ databases">
        <title>Genome Sequence of the Bacteria from From Gut Wall in Crohn's Disease.</title>
        <authorList>
            <person name="Rodriguez-Palacios A."/>
        </authorList>
    </citation>
    <scope>NUCLEOTIDE SEQUENCE</scope>
    <source>
        <strain evidence="1">CavFT-hAR58</strain>
    </source>
</reference>
<evidence type="ECO:0000313" key="1">
    <source>
        <dbReference type="EMBL" id="MDU0258609.1"/>
    </source>
</evidence>
<protein>
    <submittedName>
        <fullName evidence="1">Phage N-6-adenine-methyltransferase</fullName>
    </submittedName>
</protein>
<comment type="caution">
    <text evidence="1">The sequence shown here is derived from an EMBL/GenBank/DDBJ whole genome shotgun (WGS) entry which is preliminary data.</text>
</comment>
<sequence length="142" mass="16356">MKRLNPALFSSVKMDWATPQAFFDALDAEFHFTLDPCASPGNAKCGKFYTIADNGLEQDWAGETVFCNPPYGRAIYDWVFKCWRESRKPGTTVVLLIPVRTDTRYFHEFIYRKAREIRFIRGRLRFGDGTAPAPFPSMVVIF</sequence>
<name>A0AAE4LJ56_9BACT</name>
<gene>
    <name evidence="1" type="ORF">RVH17_00495</name>
</gene>
<dbReference type="InterPro" id="IPR008593">
    <property type="entry name" value="Dam_MeTrfase"/>
</dbReference>
<dbReference type="GO" id="GO:0009307">
    <property type="term" value="P:DNA restriction-modification system"/>
    <property type="evidence" value="ECO:0007669"/>
    <property type="project" value="InterPro"/>
</dbReference>
<dbReference type="AlphaFoldDB" id="A0AAE4LJ56"/>
<evidence type="ECO:0000313" key="2">
    <source>
        <dbReference type="Proteomes" id="UP001181347"/>
    </source>
</evidence>
<dbReference type="RefSeq" id="WP_216600652.1">
    <property type="nucleotide sequence ID" value="NZ_CALCKD010000039.1"/>
</dbReference>
<accession>A0AAE4LJ56</accession>
<proteinExistence type="predicted"/>
<dbReference type="GO" id="GO:0009007">
    <property type="term" value="F:site-specific DNA-methyltransferase (adenine-specific) activity"/>
    <property type="evidence" value="ECO:0007669"/>
    <property type="project" value="InterPro"/>
</dbReference>
<dbReference type="Pfam" id="PF05869">
    <property type="entry name" value="Dam"/>
    <property type="match status" value="1"/>
</dbReference>
<dbReference type="GO" id="GO:0003677">
    <property type="term" value="F:DNA binding"/>
    <property type="evidence" value="ECO:0007669"/>
    <property type="project" value="InterPro"/>
</dbReference>
<dbReference type="EMBL" id="JAWDES010000002">
    <property type="protein sequence ID" value="MDU0258609.1"/>
    <property type="molecule type" value="Genomic_DNA"/>
</dbReference>
<organism evidence="1 2">
    <name type="scientific">Alistipes finegoldii</name>
    <dbReference type="NCBI Taxonomy" id="214856"/>
    <lineage>
        <taxon>Bacteria</taxon>
        <taxon>Pseudomonadati</taxon>
        <taxon>Bacteroidota</taxon>
        <taxon>Bacteroidia</taxon>
        <taxon>Bacteroidales</taxon>
        <taxon>Rikenellaceae</taxon>
        <taxon>Alistipes</taxon>
    </lineage>
</organism>
<dbReference type="Proteomes" id="UP001181347">
    <property type="component" value="Unassembled WGS sequence"/>
</dbReference>